<accession>A0A5D4GPD2</accession>
<feature type="transmembrane region" description="Helical" evidence="1">
    <location>
        <begin position="97"/>
        <end position="121"/>
    </location>
</feature>
<name>A0A5D4GPD2_9HYPH</name>
<reference evidence="2 3" key="1">
    <citation type="submission" date="2019-08" db="EMBL/GenBank/DDBJ databases">
        <authorList>
            <person name="Seo Y.L."/>
        </authorList>
    </citation>
    <scope>NUCLEOTIDE SEQUENCE [LARGE SCALE GENOMIC DNA]</scope>
    <source>
        <strain evidence="2 3">MaA-C15</strain>
    </source>
</reference>
<reference evidence="2 3" key="2">
    <citation type="submission" date="2019-09" db="EMBL/GenBank/DDBJ databases">
        <title>Mesorhizobium sp. MaA-C15 isolated from Microcystis aeruginosa.</title>
        <authorList>
            <person name="Jeong S.E."/>
            <person name="Jin H.M."/>
            <person name="Jeon C.O."/>
        </authorList>
    </citation>
    <scope>NUCLEOTIDE SEQUENCE [LARGE SCALE GENOMIC DNA]</scope>
    <source>
        <strain evidence="2 3">MaA-C15</strain>
    </source>
</reference>
<organism evidence="2 3">
    <name type="scientific">Neoaquamicrobium microcysteis</name>
    <dbReference type="NCBI Taxonomy" id="2682781"/>
    <lineage>
        <taxon>Bacteria</taxon>
        <taxon>Pseudomonadati</taxon>
        <taxon>Pseudomonadota</taxon>
        <taxon>Alphaproteobacteria</taxon>
        <taxon>Hyphomicrobiales</taxon>
        <taxon>Phyllobacteriaceae</taxon>
        <taxon>Neoaquamicrobium</taxon>
    </lineage>
</organism>
<feature type="transmembrane region" description="Helical" evidence="1">
    <location>
        <begin position="222"/>
        <end position="245"/>
    </location>
</feature>
<dbReference type="EMBL" id="VSZS01000067">
    <property type="protein sequence ID" value="TYR30168.1"/>
    <property type="molecule type" value="Genomic_DNA"/>
</dbReference>
<dbReference type="Proteomes" id="UP000323258">
    <property type="component" value="Unassembled WGS sequence"/>
</dbReference>
<dbReference type="RefSeq" id="WP_148916526.1">
    <property type="nucleotide sequence ID" value="NZ_VSZS01000067.1"/>
</dbReference>
<keyword evidence="1" id="KW-1133">Transmembrane helix</keyword>
<feature type="transmembrane region" description="Helical" evidence="1">
    <location>
        <begin position="28"/>
        <end position="49"/>
    </location>
</feature>
<evidence type="ECO:0000313" key="2">
    <source>
        <dbReference type="EMBL" id="TYR30168.1"/>
    </source>
</evidence>
<keyword evidence="1" id="KW-0812">Transmembrane</keyword>
<feature type="transmembrane region" description="Helical" evidence="1">
    <location>
        <begin position="133"/>
        <end position="152"/>
    </location>
</feature>
<dbReference type="OrthoDB" id="343560at2"/>
<gene>
    <name evidence="2" type="ORF">FY036_20000</name>
</gene>
<dbReference type="AlphaFoldDB" id="A0A5D4GPD2"/>
<sequence>MTTAMIEDARFITMDRRRALDAITRHEPAFGVLGLMMLALMAPTLFAYLVDERTFQGVNVWLKPLKFQFSLAVYFLTLAFFARWLPAGTRDKRWYRVFAASAVLAAIVEILWIGGAAAMGTSSHFNPTAFGQAIYGAMGAAAVLITSVSAVYAWQIARNGALRLPPAFRESVVLGLALTLPLTLLTAGVMSSMGSHWVGGTQAGSEGLALMGWARDGGDLRVAHFFATHAMHFLPVFGLLSVALFGPHERRPVRMVAAAFSLFVILVFAQALAGSPFLPALG</sequence>
<proteinExistence type="predicted"/>
<feature type="transmembrane region" description="Helical" evidence="1">
    <location>
        <begin position="257"/>
        <end position="278"/>
    </location>
</feature>
<keyword evidence="1" id="KW-0472">Membrane</keyword>
<evidence type="ECO:0000256" key="1">
    <source>
        <dbReference type="SAM" id="Phobius"/>
    </source>
</evidence>
<feature type="transmembrane region" description="Helical" evidence="1">
    <location>
        <begin position="69"/>
        <end position="85"/>
    </location>
</feature>
<keyword evidence="3" id="KW-1185">Reference proteome</keyword>
<comment type="caution">
    <text evidence="2">The sequence shown here is derived from an EMBL/GenBank/DDBJ whole genome shotgun (WGS) entry which is preliminary data.</text>
</comment>
<evidence type="ECO:0000313" key="3">
    <source>
        <dbReference type="Proteomes" id="UP000323258"/>
    </source>
</evidence>
<protein>
    <submittedName>
        <fullName evidence="2">Uncharacterized protein</fullName>
    </submittedName>
</protein>
<feature type="transmembrane region" description="Helical" evidence="1">
    <location>
        <begin position="172"/>
        <end position="190"/>
    </location>
</feature>